<dbReference type="EMBL" id="JAVHNS010000005">
    <property type="protein sequence ID" value="KAK6354224.1"/>
    <property type="molecule type" value="Genomic_DNA"/>
</dbReference>
<accession>A0AAV9V3M8</accession>
<reference evidence="2 3" key="1">
    <citation type="submission" date="2019-10" db="EMBL/GenBank/DDBJ databases">
        <authorList>
            <person name="Palmer J.M."/>
        </authorList>
    </citation>
    <scope>NUCLEOTIDE SEQUENCE [LARGE SCALE GENOMIC DNA]</scope>
    <source>
        <strain evidence="2 3">TWF730</strain>
    </source>
</reference>
<dbReference type="InterPro" id="IPR032675">
    <property type="entry name" value="LRR_dom_sf"/>
</dbReference>
<evidence type="ECO:0000313" key="3">
    <source>
        <dbReference type="Proteomes" id="UP001373714"/>
    </source>
</evidence>
<comment type="caution">
    <text evidence="2">The sequence shown here is derived from an EMBL/GenBank/DDBJ whole genome shotgun (WGS) entry which is preliminary data.</text>
</comment>
<feature type="compositionally biased region" description="Low complexity" evidence="1">
    <location>
        <begin position="544"/>
        <end position="578"/>
    </location>
</feature>
<dbReference type="Gene3D" id="3.80.10.10">
    <property type="entry name" value="Ribonuclease Inhibitor"/>
    <property type="match status" value="1"/>
</dbReference>
<sequence length="766" mass="84883">MTPRSSHAPPAPLVLQKQKSKSSLRGFFSSSRNNSPVTPVTPPATPRHLTEAANRTISPAPSSSSSKDSVSLRAKGPSYSNYAKPPIPHHIFTKIAKELRVIHGSGPIGAPCDTCFMRDLCSLSLVNKRFSKGALRLLYSKIRLHGPDSENSKFHFGSSKKNAIKYGARINLLCRTLRSRPDFAELVVELKLPAYDLSLSGPEISNIHSLAAGVVMCCPNLERLVGFYPTFEFGMGLEVPGNPRDEEWRRGSDRLWQALSTRKQLKEHVWLLVGEQQFEPSPDDIGYLDENGVFRQEVDLLPPLQVQRFLSYHAQWQNLETLVLHGMNTISSLMPQDFKALFQYTPNLVSLYASHFAYYQFTDEVLWYLPKSLTALRLECLPGLTDRSLSFYFSSPQNPLKKLSLINLDIRSLLLIMKIFANLGELDKFTILQENSPEIDETDTLFLRPLLASRSLRFLHWDCLNTGSAEIHLANSITDGGFPKLQYLRAPCDNKGTLQAVCRPREKIELPGDKFRSLIVRQTPQKAKAANGYTPAVPERRSRSSSSSRHNRSRSSSSTAITTSSTAITTSSTAITTSLPPMSPTPIDAEELTRHLPTARSKAQKRLEVALNPPSAPNPPSSFSASVTAARRPKTSHSSSDSMGIIPPLPIGTFHIHIIVSNFDGPKNSVKDIVSYHGYLGTINSKVEYFLLPDIPGSESALAGLGDIMEAGWEWKEPGTGSSDGCTGLVNVRNAVNNGGNGKAMHKYWSHRERWPWRMIALGILF</sequence>
<keyword evidence="3" id="KW-1185">Reference proteome</keyword>
<feature type="region of interest" description="Disordered" evidence="1">
    <location>
        <begin position="611"/>
        <end position="643"/>
    </location>
</feature>
<dbReference type="Proteomes" id="UP001373714">
    <property type="component" value="Unassembled WGS sequence"/>
</dbReference>
<feature type="region of interest" description="Disordered" evidence="1">
    <location>
        <begin position="521"/>
        <end position="588"/>
    </location>
</feature>
<proteinExistence type="predicted"/>
<evidence type="ECO:0000256" key="1">
    <source>
        <dbReference type="SAM" id="MobiDB-lite"/>
    </source>
</evidence>
<feature type="region of interest" description="Disordered" evidence="1">
    <location>
        <begin position="1"/>
        <end position="77"/>
    </location>
</feature>
<dbReference type="AlphaFoldDB" id="A0AAV9V3M8"/>
<protein>
    <submittedName>
        <fullName evidence="2">Uncharacterized protein</fullName>
    </submittedName>
</protein>
<dbReference type="SUPFAM" id="SSF52047">
    <property type="entry name" value="RNI-like"/>
    <property type="match status" value="1"/>
</dbReference>
<organism evidence="2 3">
    <name type="scientific">Orbilia blumenaviensis</name>
    <dbReference type="NCBI Taxonomy" id="1796055"/>
    <lineage>
        <taxon>Eukaryota</taxon>
        <taxon>Fungi</taxon>
        <taxon>Dikarya</taxon>
        <taxon>Ascomycota</taxon>
        <taxon>Pezizomycotina</taxon>
        <taxon>Orbiliomycetes</taxon>
        <taxon>Orbiliales</taxon>
        <taxon>Orbiliaceae</taxon>
        <taxon>Orbilia</taxon>
    </lineage>
</organism>
<feature type="compositionally biased region" description="Low complexity" evidence="1">
    <location>
        <begin position="58"/>
        <end position="71"/>
    </location>
</feature>
<feature type="compositionally biased region" description="Low complexity" evidence="1">
    <location>
        <begin position="21"/>
        <end position="38"/>
    </location>
</feature>
<evidence type="ECO:0000313" key="2">
    <source>
        <dbReference type="EMBL" id="KAK6354224.1"/>
    </source>
</evidence>
<gene>
    <name evidence="2" type="ORF">TWF730_008636</name>
</gene>
<name>A0AAV9V3M8_9PEZI</name>